<comment type="caution">
    <text evidence="11">The sequence shown here is derived from an EMBL/GenBank/DDBJ whole genome shotgun (WGS) entry which is preliminary data.</text>
</comment>
<dbReference type="RefSeq" id="WP_151726596.1">
    <property type="nucleotide sequence ID" value="NZ_BKZV01000001.1"/>
</dbReference>
<evidence type="ECO:0000313" key="11">
    <source>
        <dbReference type="EMBL" id="GER81533.1"/>
    </source>
</evidence>
<dbReference type="GO" id="GO:0006071">
    <property type="term" value="P:glycerol metabolic process"/>
    <property type="evidence" value="ECO:0007669"/>
    <property type="project" value="InterPro"/>
</dbReference>
<evidence type="ECO:0000256" key="5">
    <source>
        <dbReference type="ARBA" id="ARBA00023211"/>
    </source>
</evidence>
<dbReference type="Gene3D" id="3.30.540.10">
    <property type="entry name" value="Fructose-1,6-Bisphosphatase, subunit A, domain 1"/>
    <property type="match status" value="1"/>
</dbReference>
<dbReference type="NCBIfam" id="TIGR00330">
    <property type="entry name" value="glpX"/>
    <property type="match status" value="1"/>
</dbReference>
<dbReference type="AlphaFoldDB" id="A0A5J4K0Z7"/>
<dbReference type="GO" id="GO:0006094">
    <property type="term" value="P:gluconeogenesis"/>
    <property type="evidence" value="ECO:0007669"/>
    <property type="project" value="InterPro"/>
</dbReference>
<dbReference type="InterPro" id="IPR004464">
    <property type="entry name" value="FBPase_class-2/SBPase"/>
</dbReference>
<evidence type="ECO:0000256" key="10">
    <source>
        <dbReference type="PIRSR" id="PIRSR004532-2"/>
    </source>
</evidence>
<dbReference type="CDD" id="cd01516">
    <property type="entry name" value="FBPase_glpX"/>
    <property type="match status" value="1"/>
</dbReference>
<feature type="binding site" evidence="9">
    <location>
        <position position="68"/>
    </location>
    <ligand>
        <name>Mn(2+)</name>
        <dbReference type="ChEBI" id="CHEBI:29035"/>
        <label>1</label>
    </ligand>
</feature>
<dbReference type="GO" id="GO:0030388">
    <property type="term" value="P:fructose 1,6-bisphosphate metabolic process"/>
    <property type="evidence" value="ECO:0007669"/>
    <property type="project" value="TreeGrafter"/>
</dbReference>
<dbReference type="PANTHER" id="PTHR30447:SF0">
    <property type="entry name" value="FRUCTOSE-1,6-BISPHOSPHATASE 1 CLASS 2-RELATED"/>
    <property type="match status" value="1"/>
</dbReference>
<evidence type="ECO:0000256" key="4">
    <source>
        <dbReference type="ARBA" id="ARBA00022801"/>
    </source>
</evidence>
<comment type="catalytic activity">
    <reaction evidence="1">
        <text>beta-D-fructose 1,6-bisphosphate + H2O = beta-D-fructose 6-phosphate + phosphate</text>
        <dbReference type="Rhea" id="RHEA:11064"/>
        <dbReference type="ChEBI" id="CHEBI:15377"/>
        <dbReference type="ChEBI" id="CHEBI:32966"/>
        <dbReference type="ChEBI" id="CHEBI:43474"/>
        <dbReference type="ChEBI" id="CHEBI:57634"/>
        <dbReference type="EC" id="3.1.3.11"/>
    </reaction>
</comment>
<feature type="binding site" evidence="10">
    <location>
        <position position="224"/>
    </location>
    <ligand>
        <name>substrate</name>
    </ligand>
</feature>
<feature type="binding site" evidence="9">
    <location>
        <position position="227"/>
    </location>
    <ligand>
        <name>Mn(2+)</name>
        <dbReference type="ChEBI" id="CHEBI:29035"/>
        <label>2</label>
    </ligand>
</feature>
<feature type="binding site" evidence="10">
    <location>
        <begin position="99"/>
        <end position="101"/>
    </location>
    <ligand>
        <name>substrate</name>
    </ligand>
</feature>
<sequence>MTNIRFEQSGTKERNLAMELVRVTEAAALSAGRWMGRGDKEKADQAAVDAMRQALDGVDMDGVVVIGEGEKDEAPMLYIGERVGNGSPPQVDVAVDPIDGTRLLSLGLPGALAVVATAERGTMYSAPPGVFYMEKIAVGPAAKDVIDINAPVAVNLERIARAKDAQIDDLTVIILDRPRHQEIIRQIRQAGARIRLISDGDVAAAILAAMEDYRGVDVLMGIGGAPEAVLAAAAIKCLGGAMQCKVWPRSDEEREKFKAEGIDLDQVLTIDDLVHSNDVSFAATGITSGELLDGVQYFGWGARTSSIMMRSRSGTVRYIQARHKWRRGLGASQAQTTR</sequence>
<evidence type="ECO:0000256" key="1">
    <source>
        <dbReference type="ARBA" id="ARBA00001273"/>
    </source>
</evidence>
<feature type="binding site" evidence="10">
    <location>
        <begin position="199"/>
        <end position="201"/>
    </location>
    <ligand>
        <name>substrate</name>
    </ligand>
</feature>
<dbReference type="GO" id="GO:0042132">
    <property type="term" value="F:fructose 1,6-bisphosphate 1-phosphatase activity"/>
    <property type="evidence" value="ECO:0007669"/>
    <property type="project" value="UniProtKB-EC"/>
</dbReference>
<feature type="binding site" evidence="10">
    <location>
        <position position="132"/>
    </location>
    <ligand>
        <name>substrate</name>
    </ligand>
</feature>
<accession>A0A5J4K0Z7</accession>
<feature type="binding site" evidence="9">
    <location>
        <position position="99"/>
    </location>
    <ligand>
        <name>Mn(2+)</name>
        <dbReference type="ChEBI" id="CHEBI:29035"/>
        <label>2</label>
    </ligand>
</feature>
<dbReference type="Gene3D" id="3.40.190.90">
    <property type="match status" value="1"/>
</dbReference>
<feature type="binding site" evidence="10">
    <location>
        <begin position="177"/>
        <end position="179"/>
    </location>
    <ligand>
        <name>substrate</name>
    </ligand>
</feature>
<dbReference type="Proteomes" id="UP000334820">
    <property type="component" value="Unassembled WGS sequence"/>
</dbReference>
<comment type="pathway">
    <text evidence="7">Carbohydrate biosynthesis.</text>
</comment>
<proteinExistence type="inferred from homology"/>
<feature type="binding site" evidence="9">
    <location>
        <position position="96"/>
    </location>
    <ligand>
        <name>Mn(2+)</name>
        <dbReference type="ChEBI" id="CHEBI:29035"/>
        <label>2</label>
    </ligand>
</feature>
<evidence type="ECO:0000256" key="7">
    <source>
        <dbReference type="ARBA" id="ARBA00024331"/>
    </source>
</evidence>
<dbReference type="GO" id="GO:0046872">
    <property type="term" value="F:metal ion binding"/>
    <property type="evidence" value="ECO:0007669"/>
    <property type="project" value="UniProtKB-KW"/>
</dbReference>
<keyword evidence="5 9" id="KW-0464">Manganese</keyword>
<keyword evidence="6 8" id="KW-0119">Carbohydrate metabolism</keyword>
<dbReference type="Pfam" id="PF03320">
    <property type="entry name" value="FBPase_glpX"/>
    <property type="match status" value="1"/>
</dbReference>
<keyword evidence="12" id="KW-1185">Reference proteome</keyword>
<gene>
    <name evidence="11" type="ORF">KTAU_01710</name>
</gene>
<keyword evidence="3 9" id="KW-0479">Metal-binding</keyword>
<evidence type="ECO:0000313" key="12">
    <source>
        <dbReference type="Proteomes" id="UP000334820"/>
    </source>
</evidence>
<organism evidence="11 12">
    <name type="scientific">Thermogemmatispora aurantia</name>
    <dbReference type="NCBI Taxonomy" id="2045279"/>
    <lineage>
        <taxon>Bacteria</taxon>
        <taxon>Bacillati</taxon>
        <taxon>Chloroflexota</taxon>
        <taxon>Ktedonobacteria</taxon>
        <taxon>Thermogemmatisporales</taxon>
        <taxon>Thermogemmatisporaceae</taxon>
        <taxon>Thermogemmatispora</taxon>
    </lineage>
</organism>
<dbReference type="FunFam" id="3.40.190.90:FF:000001">
    <property type="entry name" value="Fructose-1,6-bisphosphatase"/>
    <property type="match status" value="1"/>
</dbReference>
<comment type="cofactor">
    <cofactor evidence="9">
        <name>Mn(2+)</name>
        <dbReference type="ChEBI" id="CHEBI:29035"/>
    </cofactor>
</comment>
<evidence type="ECO:0000256" key="8">
    <source>
        <dbReference type="PIRNR" id="PIRNR004532"/>
    </source>
</evidence>
<evidence type="ECO:0000256" key="6">
    <source>
        <dbReference type="ARBA" id="ARBA00023277"/>
    </source>
</evidence>
<dbReference type="EMBL" id="BKZV01000001">
    <property type="protein sequence ID" value="GER81533.1"/>
    <property type="molecule type" value="Genomic_DNA"/>
</dbReference>
<evidence type="ECO:0000256" key="2">
    <source>
        <dbReference type="ARBA" id="ARBA00008989"/>
    </source>
</evidence>
<dbReference type="SUPFAM" id="SSF56655">
    <property type="entry name" value="Carbohydrate phosphatase"/>
    <property type="match status" value="1"/>
</dbReference>
<evidence type="ECO:0000256" key="3">
    <source>
        <dbReference type="ARBA" id="ARBA00022723"/>
    </source>
</evidence>
<dbReference type="PANTHER" id="PTHR30447">
    <property type="entry name" value="FRUCTOSE-1,6-BISPHOSPHATASE CLASS 2"/>
    <property type="match status" value="1"/>
</dbReference>
<keyword evidence="4" id="KW-0378">Hydrolase</keyword>
<dbReference type="GO" id="GO:0005829">
    <property type="term" value="C:cytosol"/>
    <property type="evidence" value="ECO:0007669"/>
    <property type="project" value="TreeGrafter"/>
</dbReference>
<reference evidence="11 12" key="1">
    <citation type="journal article" date="2019" name="Int. J. Syst. Evol. Microbiol.">
        <title>Thermogemmatispora aurantia sp. nov. and Thermogemmatispora argillosa sp. nov., within the class Ktedonobacteria, and emended description of the genus Thermogemmatispora.</title>
        <authorList>
            <person name="Zheng Y."/>
            <person name="Wang C.M."/>
            <person name="Sakai Y."/>
            <person name="Abe K."/>
            <person name="Yokota A."/>
            <person name="Yabe S."/>
        </authorList>
    </citation>
    <scope>NUCLEOTIDE SEQUENCE [LARGE SCALE GENOMIC DNA]</scope>
    <source>
        <strain evidence="11 12">A1-2</strain>
    </source>
</reference>
<dbReference type="PIRSF" id="PIRSF004532">
    <property type="entry name" value="GlpX"/>
    <property type="match status" value="1"/>
</dbReference>
<name>A0A5J4K0Z7_9CHLR</name>
<feature type="binding site" evidence="9">
    <location>
        <position position="44"/>
    </location>
    <ligand>
        <name>Mn(2+)</name>
        <dbReference type="ChEBI" id="CHEBI:29035"/>
        <label>1</label>
    </ligand>
</feature>
<evidence type="ECO:0000256" key="9">
    <source>
        <dbReference type="PIRSR" id="PIRSR004532-1"/>
    </source>
</evidence>
<comment type="similarity">
    <text evidence="2 8">Belongs to the FBPase class 2 family.</text>
</comment>
<protein>
    <recommendedName>
        <fullName evidence="8">Fructose-1,6-bisphosphatase</fullName>
    </recommendedName>
</protein>